<evidence type="ECO:0000313" key="3">
    <source>
        <dbReference type="EMBL" id="QUF05728.1"/>
    </source>
</evidence>
<evidence type="ECO:0000313" key="4">
    <source>
        <dbReference type="Proteomes" id="UP000677152"/>
    </source>
</evidence>
<dbReference type="Pfam" id="PF01636">
    <property type="entry name" value="APH"/>
    <property type="match status" value="1"/>
</dbReference>
<evidence type="ECO:0000256" key="1">
    <source>
        <dbReference type="SAM" id="MobiDB-lite"/>
    </source>
</evidence>
<dbReference type="InterPro" id="IPR011009">
    <property type="entry name" value="Kinase-like_dom_sf"/>
</dbReference>
<evidence type="ECO:0000259" key="2">
    <source>
        <dbReference type="Pfam" id="PF01636"/>
    </source>
</evidence>
<protein>
    <submittedName>
        <fullName evidence="3">Phosphotransferase</fullName>
    </submittedName>
</protein>
<dbReference type="SUPFAM" id="SSF56112">
    <property type="entry name" value="Protein kinase-like (PK-like)"/>
    <property type="match status" value="1"/>
</dbReference>
<name>A0AA45LAF4_9PSEU</name>
<dbReference type="EMBL" id="CP073249">
    <property type="protein sequence ID" value="QUF05728.1"/>
    <property type="molecule type" value="Genomic_DNA"/>
</dbReference>
<accession>A0AA45LAF4</accession>
<dbReference type="AlphaFoldDB" id="A0AA45LAF4"/>
<reference evidence="3" key="1">
    <citation type="submission" date="2021-04" db="EMBL/GenBank/DDBJ databases">
        <title>Genomic sequence of Actinosynnema pretiosum subsp. pretiosum ATCC 31280 (C-14919).</title>
        <authorList>
            <person name="Bai L."/>
            <person name="Wang X."/>
            <person name="Xiao Y."/>
        </authorList>
    </citation>
    <scope>NUCLEOTIDE SEQUENCE</scope>
    <source>
        <strain evidence="3">ATCC 31280</strain>
    </source>
</reference>
<feature type="domain" description="Aminoglycoside phosphotransferase" evidence="2">
    <location>
        <begin position="35"/>
        <end position="125"/>
    </location>
</feature>
<gene>
    <name evidence="3" type="ORF">KCV87_06470</name>
</gene>
<dbReference type="Gene3D" id="3.90.1200.10">
    <property type="match status" value="1"/>
</dbReference>
<dbReference type="Proteomes" id="UP000677152">
    <property type="component" value="Chromosome"/>
</dbReference>
<proteinExistence type="predicted"/>
<dbReference type="InterPro" id="IPR002575">
    <property type="entry name" value="Aminoglycoside_PTrfase"/>
</dbReference>
<sequence>MNAPGRWEATADLVRLLVAEAHPDLAVRLPVLNDESAVLPAIAHLSRAADEVDSVALQDIWSDAVNAPEWEAPPVRLDGDLPPANVITNNGALTGVVDFGEMRAGDPAVDLSAAWKPLAANPPGAPQATEPCAAREGCRTADSAPPTALPGYRGPPPTPRCPDARAHPPARVTRQAPPPPSRTHQVRRA</sequence>
<organism evidence="3 4">
    <name type="scientific">Actinosynnema pretiosum subsp. pretiosum</name>
    <dbReference type="NCBI Taxonomy" id="103721"/>
    <lineage>
        <taxon>Bacteria</taxon>
        <taxon>Bacillati</taxon>
        <taxon>Actinomycetota</taxon>
        <taxon>Actinomycetes</taxon>
        <taxon>Pseudonocardiales</taxon>
        <taxon>Pseudonocardiaceae</taxon>
        <taxon>Actinosynnema</taxon>
    </lineage>
</organism>
<feature type="region of interest" description="Disordered" evidence="1">
    <location>
        <begin position="120"/>
        <end position="189"/>
    </location>
</feature>